<dbReference type="InterPro" id="IPR002078">
    <property type="entry name" value="Sigma_54_int"/>
</dbReference>
<feature type="compositionally biased region" description="Pro residues" evidence="6">
    <location>
        <begin position="456"/>
        <end position="479"/>
    </location>
</feature>
<dbReference type="Pfam" id="PF25601">
    <property type="entry name" value="AAA_lid_14"/>
    <property type="match status" value="1"/>
</dbReference>
<dbReference type="AlphaFoldDB" id="A0A2L0EP77"/>
<feature type="domain" description="Sigma-54 factor interaction" evidence="7">
    <location>
        <begin position="192"/>
        <end position="431"/>
    </location>
</feature>
<dbReference type="GO" id="GO:0006355">
    <property type="term" value="P:regulation of DNA-templated transcription"/>
    <property type="evidence" value="ECO:0007669"/>
    <property type="project" value="InterPro"/>
</dbReference>
<evidence type="ECO:0000256" key="4">
    <source>
        <dbReference type="ARBA" id="ARBA00023125"/>
    </source>
</evidence>
<gene>
    <name evidence="8" type="ORF">SOCE26_025040</name>
</gene>
<evidence type="ECO:0000313" key="9">
    <source>
        <dbReference type="Proteomes" id="UP000238348"/>
    </source>
</evidence>
<dbReference type="Gene3D" id="1.10.8.60">
    <property type="match status" value="1"/>
</dbReference>
<organism evidence="8 9">
    <name type="scientific">Sorangium cellulosum</name>
    <name type="common">Polyangium cellulosum</name>
    <dbReference type="NCBI Taxonomy" id="56"/>
    <lineage>
        <taxon>Bacteria</taxon>
        <taxon>Pseudomonadati</taxon>
        <taxon>Myxococcota</taxon>
        <taxon>Polyangia</taxon>
        <taxon>Polyangiales</taxon>
        <taxon>Polyangiaceae</taxon>
        <taxon>Sorangium</taxon>
    </lineage>
</organism>
<evidence type="ECO:0000256" key="3">
    <source>
        <dbReference type="ARBA" id="ARBA00023015"/>
    </source>
</evidence>
<name>A0A2L0EP77_SORCE</name>
<evidence type="ECO:0000313" key="8">
    <source>
        <dbReference type="EMBL" id="AUX41099.1"/>
    </source>
</evidence>
<dbReference type="Proteomes" id="UP000238348">
    <property type="component" value="Chromosome"/>
</dbReference>
<dbReference type="PROSITE" id="PS00676">
    <property type="entry name" value="SIGMA54_INTERACT_2"/>
    <property type="match status" value="1"/>
</dbReference>
<feature type="region of interest" description="Disordered" evidence="6">
    <location>
        <begin position="452"/>
        <end position="535"/>
    </location>
</feature>
<evidence type="ECO:0000256" key="2">
    <source>
        <dbReference type="ARBA" id="ARBA00022840"/>
    </source>
</evidence>
<feature type="compositionally biased region" description="Basic and acidic residues" evidence="6">
    <location>
        <begin position="1"/>
        <end position="12"/>
    </location>
</feature>
<dbReference type="PANTHER" id="PTHR32071:SF117">
    <property type="entry name" value="PTS-DEPENDENT DIHYDROXYACETONE KINASE OPERON REGULATORY PROTEIN-RELATED"/>
    <property type="match status" value="1"/>
</dbReference>
<dbReference type="CDD" id="cd00009">
    <property type="entry name" value="AAA"/>
    <property type="match status" value="1"/>
</dbReference>
<proteinExistence type="predicted"/>
<keyword evidence="1" id="KW-0547">Nucleotide-binding</keyword>
<dbReference type="EMBL" id="CP012673">
    <property type="protein sequence ID" value="AUX41099.1"/>
    <property type="molecule type" value="Genomic_DNA"/>
</dbReference>
<reference evidence="8 9" key="1">
    <citation type="submission" date="2015-09" db="EMBL/GenBank/DDBJ databases">
        <title>Sorangium comparison.</title>
        <authorList>
            <person name="Zaburannyi N."/>
            <person name="Bunk B."/>
            <person name="Overmann J."/>
            <person name="Mueller R."/>
        </authorList>
    </citation>
    <scope>NUCLEOTIDE SEQUENCE [LARGE SCALE GENOMIC DNA]</scope>
    <source>
        <strain evidence="8 9">So ce26</strain>
    </source>
</reference>
<dbReference type="PANTHER" id="PTHR32071">
    <property type="entry name" value="TRANSCRIPTIONAL REGULATORY PROTEIN"/>
    <property type="match status" value="1"/>
</dbReference>
<evidence type="ECO:0000256" key="6">
    <source>
        <dbReference type="SAM" id="MobiDB-lite"/>
    </source>
</evidence>
<dbReference type="InterPro" id="IPR025662">
    <property type="entry name" value="Sigma_54_int_dom_ATP-bd_1"/>
</dbReference>
<dbReference type="Gene3D" id="3.40.50.300">
    <property type="entry name" value="P-loop containing nucleotide triphosphate hydrolases"/>
    <property type="match status" value="1"/>
</dbReference>
<dbReference type="InterPro" id="IPR003593">
    <property type="entry name" value="AAA+_ATPase"/>
</dbReference>
<dbReference type="GO" id="GO:0003677">
    <property type="term" value="F:DNA binding"/>
    <property type="evidence" value="ECO:0007669"/>
    <property type="project" value="UniProtKB-KW"/>
</dbReference>
<feature type="region of interest" description="Disordered" evidence="6">
    <location>
        <begin position="1"/>
        <end position="24"/>
    </location>
</feature>
<dbReference type="PROSITE" id="PS00688">
    <property type="entry name" value="SIGMA54_INTERACT_3"/>
    <property type="match status" value="1"/>
</dbReference>
<evidence type="ECO:0000259" key="7">
    <source>
        <dbReference type="PROSITE" id="PS50045"/>
    </source>
</evidence>
<dbReference type="InterPro" id="IPR058031">
    <property type="entry name" value="AAA_lid_NorR"/>
</dbReference>
<evidence type="ECO:0000256" key="1">
    <source>
        <dbReference type="ARBA" id="ARBA00022741"/>
    </source>
</evidence>
<dbReference type="SUPFAM" id="SSF52540">
    <property type="entry name" value="P-loop containing nucleoside triphosphate hydrolases"/>
    <property type="match status" value="1"/>
</dbReference>
<dbReference type="InterPro" id="IPR025944">
    <property type="entry name" value="Sigma_54_int_dom_CS"/>
</dbReference>
<keyword evidence="4" id="KW-0238">DNA-binding</keyword>
<evidence type="ECO:0000256" key="5">
    <source>
        <dbReference type="ARBA" id="ARBA00023163"/>
    </source>
</evidence>
<dbReference type="Pfam" id="PF00158">
    <property type="entry name" value="Sigma54_activat"/>
    <property type="match status" value="1"/>
</dbReference>
<dbReference type="PROSITE" id="PS00675">
    <property type="entry name" value="SIGMA54_INTERACT_1"/>
    <property type="match status" value="1"/>
</dbReference>
<dbReference type="InterPro" id="IPR027417">
    <property type="entry name" value="P-loop_NTPase"/>
</dbReference>
<dbReference type="SMART" id="SM00382">
    <property type="entry name" value="AAA"/>
    <property type="match status" value="1"/>
</dbReference>
<keyword evidence="3" id="KW-0805">Transcription regulation</keyword>
<sequence length="623" mass="66632">MGRGRGAPDRAALHPPRAGAYHGAHMGAGAKTALGETTLGGQGTSSAVAFAAATPALTILCHPRLERVGERALLGELAAGGAALLSRVEPTFAGRGRAPGSPLEDGHVSRRPLRLSAAGGDGIRLEVGDSGTAVVVQGRRVRESAVFSAAQVRRGVVLELSRRVVLLLHRTGGLHALPEETAREEDDDAREFVGESDGLRRVLWDVRSVADLDLPVLLRGESGVGKELVARAVHRASLRRSQPFVAVNLGAVAPGLAIAELFGAERGAYTGADRRKVGYFERAHGGTLFLDEVGEAPAELQAALLRALETGEIQPVGAQMERKVNVRVIAATDADLEAKVANGTFRAPLLNRLSSYELWIPPLRERRDDIGRLLVRFFREELERIGEAHRLEPPAPAEAPWLPAPVVARLADHNWPGNIRQLRNVVRQLVIGSRGQERLAVGPAVERLLREAAPAEAPPAPAEAPPAPAAPEIAPPAPEIAPAGEEAPSSRRDIAASRLEPAGPGGEVALPSEPDARGPARRAPPPAAAPWRKPADVPEAEVAEALRASRWDLAAAAARLHITRPSLYLLLQRYPGFRTARDLTAEDIRRCHEECGGDVGRMVERLEVSERALRRRLRELRLS</sequence>
<dbReference type="FunFam" id="3.40.50.300:FF:000006">
    <property type="entry name" value="DNA-binding transcriptional regulator NtrC"/>
    <property type="match status" value="1"/>
</dbReference>
<protein>
    <submittedName>
        <fullName evidence="8">ATPase AAA</fullName>
    </submittedName>
</protein>
<keyword evidence="2" id="KW-0067">ATP-binding</keyword>
<keyword evidence="5" id="KW-0804">Transcription</keyword>
<accession>A0A2L0EP77</accession>
<dbReference type="GO" id="GO:0005524">
    <property type="term" value="F:ATP binding"/>
    <property type="evidence" value="ECO:0007669"/>
    <property type="project" value="UniProtKB-KW"/>
</dbReference>
<dbReference type="PROSITE" id="PS50045">
    <property type="entry name" value="SIGMA54_INTERACT_4"/>
    <property type="match status" value="1"/>
</dbReference>
<dbReference type="InterPro" id="IPR025943">
    <property type="entry name" value="Sigma_54_int_dom_ATP-bd_2"/>
</dbReference>